<keyword evidence="8" id="KW-1185">Reference proteome</keyword>
<organism evidence="6 8">
    <name type="scientific">Hominibacterium faecale</name>
    <dbReference type="NCBI Taxonomy" id="2839743"/>
    <lineage>
        <taxon>Bacteria</taxon>
        <taxon>Bacillati</taxon>
        <taxon>Bacillota</taxon>
        <taxon>Clostridia</taxon>
        <taxon>Peptostreptococcales</taxon>
        <taxon>Anaerovoracaceae</taxon>
        <taxon>Hominibacterium</taxon>
    </lineage>
</organism>
<dbReference type="Pfam" id="PF00701">
    <property type="entry name" value="DHDPS"/>
    <property type="match status" value="1"/>
</dbReference>
<sequence>MKKTYQGIIPPIISPIDEKENIDDEGYSALLEYCIENGLHGIFVAGTNGETMALTQKQREHIIDLTLKQVKGRVPVIAGVMDTSTRRVIENIKELESLGGTCAAVTSIFYDRHTSQDETIRHFEKILTETDVDLVIYNIPSFTGIRLTAETVMKIAVLDDRVVAYKDSSGAYGDFMKVLSKYEDTPFSVMQGVTPQALSAVLMGADGFVPALAPAFPKMFVSAYEAARDKNVELTKQYNRLIMESSKILGMTANATAAAKFAISLRGFNDKRVIFPQDTILREEEENIRKKFEEIEAAYQAIAASN</sequence>
<dbReference type="GO" id="GO:0008840">
    <property type="term" value="F:4-hydroxy-tetrahydrodipicolinate synthase activity"/>
    <property type="evidence" value="ECO:0007669"/>
    <property type="project" value="TreeGrafter"/>
</dbReference>
<feature type="active site" description="Schiff-base intermediate with substrate" evidence="4">
    <location>
        <position position="166"/>
    </location>
</feature>
<dbReference type="PRINTS" id="PR00146">
    <property type="entry name" value="DHPICSNTHASE"/>
</dbReference>
<comment type="similarity">
    <text evidence="1 3">Belongs to the DapA family.</text>
</comment>
<dbReference type="InterPro" id="IPR002220">
    <property type="entry name" value="DapA-like"/>
</dbReference>
<evidence type="ECO:0000256" key="1">
    <source>
        <dbReference type="ARBA" id="ARBA00007592"/>
    </source>
</evidence>
<keyword evidence="2 3" id="KW-0456">Lyase</keyword>
<dbReference type="CDD" id="cd00408">
    <property type="entry name" value="DHDPS-like"/>
    <property type="match status" value="1"/>
</dbReference>
<evidence type="ECO:0000256" key="3">
    <source>
        <dbReference type="PIRNR" id="PIRNR001365"/>
    </source>
</evidence>
<dbReference type="InterPro" id="IPR013785">
    <property type="entry name" value="Aldolase_TIM"/>
</dbReference>
<feature type="binding site" evidence="5">
    <location>
        <position position="209"/>
    </location>
    <ligand>
        <name>pyruvate</name>
        <dbReference type="ChEBI" id="CHEBI:15361"/>
    </ligand>
</feature>
<dbReference type="AlphaFoldDB" id="A0A9J6QIM1"/>
<reference evidence="6" key="1">
    <citation type="submission" date="2022-09" db="EMBL/GenBank/DDBJ databases">
        <title>Culturomic study of gut microbiota in children with autism spectrum disorder.</title>
        <authorList>
            <person name="Efimov B.A."/>
            <person name="Chaplin A.V."/>
            <person name="Sokolova S.R."/>
            <person name="Pikina A.P."/>
            <person name="Korzhanova M."/>
            <person name="Belova V."/>
            <person name="Korostin D."/>
        </authorList>
    </citation>
    <scope>NUCLEOTIDE SEQUENCE</scope>
    <source>
        <strain evidence="6">ASD5510</strain>
    </source>
</reference>
<dbReference type="PANTHER" id="PTHR12128:SF66">
    <property type="entry name" value="4-HYDROXY-2-OXOGLUTARATE ALDOLASE, MITOCHONDRIAL"/>
    <property type="match status" value="1"/>
</dbReference>
<gene>
    <name evidence="6" type="ORF">OBO34_01095</name>
    <name evidence="7" type="ORF">OBO34_14190</name>
</gene>
<dbReference type="SUPFAM" id="SSF51569">
    <property type="entry name" value="Aldolase"/>
    <property type="match status" value="1"/>
</dbReference>
<dbReference type="EMBL" id="JAOSHN010000005">
    <property type="protein sequence ID" value="MCU7379494.1"/>
    <property type="molecule type" value="Genomic_DNA"/>
</dbReference>
<evidence type="ECO:0000313" key="8">
    <source>
        <dbReference type="Proteomes" id="UP001065549"/>
    </source>
</evidence>
<dbReference type="RefSeq" id="WP_253020510.1">
    <property type="nucleotide sequence ID" value="NZ_JAOSHN010000001.1"/>
</dbReference>
<dbReference type="PANTHER" id="PTHR12128">
    <property type="entry name" value="DIHYDRODIPICOLINATE SYNTHASE"/>
    <property type="match status" value="1"/>
</dbReference>
<dbReference type="EMBL" id="JAOSHN010000001">
    <property type="protein sequence ID" value="MCU7376945.1"/>
    <property type="molecule type" value="Genomic_DNA"/>
</dbReference>
<dbReference type="Proteomes" id="UP001065549">
    <property type="component" value="Unassembled WGS sequence"/>
</dbReference>
<name>A0A9J6QIM1_9FIRM</name>
<feature type="active site" description="Proton donor/acceptor" evidence="4">
    <location>
        <position position="137"/>
    </location>
</feature>
<evidence type="ECO:0000256" key="2">
    <source>
        <dbReference type="ARBA" id="ARBA00023239"/>
    </source>
</evidence>
<dbReference type="SMART" id="SM01130">
    <property type="entry name" value="DHDPS"/>
    <property type="match status" value="1"/>
</dbReference>
<evidence type="ECO:0000313" key="7">
    <source>
        <dbReference type="EMBL" id="MCU7379494.1"/>
    </source>
</evidence>
<dbReference type="Gene3D" id="3.20.20.70">
    <property type="entry name" value="Aldolase class I"/>
    <property type="match status" value="1"/>
</dbReference>
<proteinExistence type="inferred from homology"/>
<protein>
    <submittedName>
        <fullName evidence="6">Dihydrodipicolinate synthase family protein</fullName>
    </submittedName>
</protein>
<accession>A0A9J6QIM1</accession>
<evidence type="ECO:0000256" key="5">
    <source>
        <dbReference type="PIRSR" id="PIRSR001365-2"/>
    </source>
</evidence>
<dbReference type="PIRSF" id="PIRSF001365">
    <property type="entry name" value="DHDPS"/>
    <property type="match status" value="1"/>
</dbReference>
<evidence type="ECO:0000313" key="6">
    <source>
        <dbReference type="EMBL" id="MCU7376945.1"/>
    </source>
</evidence>
<evidence type="ECO:0000256" key="4">
    <source>
        <dbReference type="PIRSR" id="PIRSR001365-1"/>
    </source>
</evidence>
<comment type="caution">
    <text evidence="6">The sequence shown here is derived from an EMBL/GenBank/DDBJ whole genome shotgun (WGS) entry which is preliminary data.</text>
</comment>